<dbReference type="InterPro" id="IPR004469">
    <property type="entry name" value="PSP"/>
</dbReference>
<keyword evidence="14" id="KW-1185">Reference proteome</keyword>
<keyword evidence="9" id="KW-0718">Serine biosynthesis</keyword>
<dbReference type="GO" id="GO:0006564">
    <property type="term" value="P:L-serine biosynthetic process"/>
    <property type="evidence" value="ECO:0007669"/>
    <property type="project" value="UniProtKB-KW"/>
</dbReference>
<sequence length="391" mass="43202">MSSVAYETFSFAADPQQTTEQQSKPRVKRERSDARKNQVVALVFLRQGSLDVEQWKNVAAFVTYTLQEELSIRRSLSTPRRFLDGPEDGEGCRVLEIAIPLPQKNPSPTLLECSAIAKTASIVSLCQRHNIEIVLQPQALYVAHRTPGLAVFDMDSTLIQQEVIDELARAVGRYAQVSSITEAAMRGEAPYTDFEASLRARVGHLAGVPVSIWQHLRAGIISFTPGARELIRVLRKLGWKTAVLSGGFTPLAEWVKQELGLDYCYANHLVEVDGHLTGELVEGMPIIHAEKKRTLLLSIAEKESISLENVIAVGDGSNDLPMMHQAGLGIAFNAKPKVQVQAPTKINADGLLDVTYILGYTVEEVTEILRQEMVLEGGQYVLKSLLKEIYL</sequence>
<evidence type="ECO:0000313" key="14">
    <source>
        <dbReference type="Proteomes" id="UP000716446"/>
    </source>
</evidence>
<evidence type="ECO:0000256" key="11">
    <source>
        <dbReference type="PIRSR" id="PIRSR604469-1"/>
    </source>
</evidence>
<dbReference type="PANTHER" id="PTHR43344">
    <property type="entry name" value="PHOSPHOSERINE PHOSPHATASE"/>
    <property type="match status" value="1"/>
</dbReference>
<comment type="pathway">
    <text evidence="2">Amino-acid biosynthesis; L-serine biosynthesis; L-serine from 3-phospho-D-glycerate: step 3/3.</text>
</comment>
<dbReference type="InterPro" id="IPR036412">
    <property type="entry name" value="HAD-like_sf"/>
</dbReference>
<dbReference type="AlphaFoldDB" id="A0A9N8JGD9"/>
<evidence type="ECO:0000256" key="9">
    <source>
        <dbReference type="ARBA" id="ARBA00023299"/>
    </source>
</evidence>
<dbReference type="NCBIfam" id="TIGR00338">
    <property type="entry name" value="serB"/>
    <property type="match status" value="1"/>
</dbReference>
<evidence type="ECO:0000256" key="10">
    <source>
        <dbReference type="ARBA" id="ARBA00031693"/>
    </source>
</evidence>
<feature type="compositionally biased region" description="Polar residues" evidence="12">
    <location>
        <begin position="15"/>
        <end position="24"/>
    </location>
</feature>
<feature type="active site" description="Proton donor" evidence="11">
    <location>
        <position position="155"/>
    </location>
</feature>
<comment type="similarity">
    <text evidence="3">Belongs to the HAD-like hydrolase superfamily. SerB family.</text>
</comment>
<evidence type="ECO:0000256" key="1">
    <source>
        <dbReference type="ARBA" id="ARBA00001946"/>
    </source>
</evidence>
<dbReference type="SFLD" id="SFLDG01136">
    <property type="entry name" value="C1.6:_Phosphoserine_Phosphatas"/>
    <property type="match status" value="1"/>
</dbReference>
<organism evidence="13 14">
    <name type="scientific">Aureobasidium vineae</name>
    <dbReference type="NCBI Taxonomy" id="2773715"/>
    <lineage>
        <taxon>Eukaryota</taxon>
        <taxon>Fungi</taxon>
        <taxon>Dikarya</taxon>
        <taxon>Ascomycota</taxon>
        <taxon>Pezizomycotina</taxon>
        <taxon>Dothideomycetes</taxon>
        <taxon>Dothideomycetidae</taxon>
        <taxon>Dothideales</taxon>
        <taxon>Saccotheciaceae</taxon>
        <taxon>Aureobasidium</taxon>
    </lineage>
</organism>
<dbReference type="PANTHER" id="PTHR43344:SF2">
    <property type="entry name" value="PHOSPHOSERINE PHOSPHATASE"/>
    <property type="match status" value="1"/>
</dbReference>
<gene>
    <name evidence="13" type="ORF">AWRI4619_LOCUS4549</name>
</gene>
<comment type="caution">
    <text evidence="13">The sequence shown here is derived from an EMBL/GenBank/DDBJ whole genome shotgun (WGS) entry which is preliminary data.</text>
</comment>
<feature type="active site" description="Nucleophile" evidence="11">
    <location>
        <position position="153"/>
    </location>
</feature>
<keyword evidence="7" id="KW-0378">Hydrolase</keyword>
<keyword evidence="8" id="KW-0460">Magnesium</keyword>
<evidence type="ECO:0000256" key="6">
    <source>
        <dbReference type="ARBA" id="ARBA00022723"/>
    </source>
</evidence>
<dbReference type="SFLD" id="SFLDG01137">
    <property type="entry name" value="C1.6.1:_Phosphoserine_Phosphat"/>
    <property type="match status" value="1"/>
</dbReference>
<reference evidence="13" key="1">
    <citation type="submission" date="2020-06" db="EMBL/GenBank/DDBJ databases">
        <authorList>
            <person name="Onetto C."/>
        </authorList>
    </citation>
    <scope>NUCLEOTIDE SEQUENCE</scope>
</reference>
<evidence type="ECO:0000256" key="2">
    <source>
        <dbReference type="ARBA" id="ARBA00005135"/>
    </source>
</evidence>
<name>A0A9N8JGD9_9PEZI</name>
<dbReference type="Proteomes" id="UP000716446">
    <property type="component" value="Unassembled WGS sequence"/>
</dbReference>
<dbReference type="SFLD" id="SFLDS00003">
    <property type="entry name" value="Haloacid_Dehalogenase"/>
    <property type="match status" value="1"/>
</dbReference>
<dbReference type="CDD" id="cd07500">
    <property type="entry name" value="HAD_PSP"/>
    <property type="match status" value="1"/>
</dbReference>
<evidence type="ECO:0000256" key="12">
    <source>
        <dbReference type="SAM" id="MobiDB-lite"/>
    </source>
</evidence>
<dbReference type="Gene3D" id="3.40.50.1000">
    <property type="entry name" value="HAD superfamily/HAD-like"/>
    <property type="match status" value="1"/>
</dbReference>
<comment type="cofactor">
    <cofactor evidence="1">
        <name>Mg(2+)</name>
        <dbReference type="ChEBI" id="CHEBI:18420"/>
    </cofactor>
</comment>
<dbReference type="NCBIfam" id="TIGR01488">
    <property type="entry name" value="HAD-SF-IB"/>
    <property type="match status" value="1"/>
</dbReference>
<evidence type="ECO:0000256" key="7">
    <source>
        <dbReference type="ARBA" id="ARBA00022801"/>
    </source>
</evidence>
<dbReference type="InterPro" id="IPR050582">
    <property type="entry name" value="HAD-like_SerB"/>
</dbReference>
<evidence type="ECO:0000313" key="13">
    <source>
        <dbReference type="EMBL" id="CAD0087294.1"/>
    </source>
</evidence>
<dbReference type="InterPro" id="IPR023214">
    <property type="entry name" value="HAD_sf"/>
</dbReference>
<keyword evidence="6" id="KW-0479">Metal-binding</keyword>
<dbReference type="EC" id="3.1.3.3" evidence="4"/>
<dbReference type="SFLD" id="SFLDF00029">
    <property type="entry name" value="phosphoserine_phosphatase"/>
    <property type="match status" value="1"/>
</dbReference>
<proteinExistence type="inferred from homology"/>
<evidence type="ECO:0000256" key="4">
    <source>
        <dbReference type="ARBA" id="ARBA00012640"/>
    </source>
</evidence>
<evidence type="ECO:0000256" key="8">
    <source>
        <dbReference type="ARBA" id="ARBA00022842"/>
    </source>
</evidence>
<dbReference type="GO" id="GO:0000287">
    <property type="term" value="F:magnesium ion binding"/>
    <property type="evidence" value="ECO:0007669"/>
    <property type="project" value="TreeGrafter"/>
</dbReference>
<dbReference type="EMBL" id="CAIJEN010000005">
    <property type="protein sequence ID" value="CAD0087294.1"/>
    <property type="molecule type" value="Genomic_DNA"/>
</dbReference>
<accession>A0A9N8JGD9</accession>
<keyword evidence="5" id="KW-0028">Amino-acid biosynthesis</keyword>
<feature type="region of interest" description="Disordered" evidence="12">
    <location>
        <begin position="9"/>
        <end position="32"/>
    </location>
</feature>
<evidence type="ECO:0000256" key="5">
    <source>
        <dbReference type="ARBA" id="ARBA00022605"/>
    </source>
</evidence>
<dbReference type="GO" id="GO:0036424">
    <property type="term" value="F:L-phosphoserine phosphatase activity"/>
    <property type="evidence" value="ECO:0007669"/>
    <property type="project" value="InterPro"/>
</dbReference>
<dbReference type="Pfam" id="PF12710">
    <property type="entry name" value="HAD"/>
    <property type="match status" value="1"/>
</dbReference>
<evidence type="ECO:0000256" key="3">
    <source>
        <dbReference type="ARBA" id="ARBA00009184"/>
    </source>
</evidence>
<dbReference type="SUPFAM" id="SSF56784">
    <property type="entry name" value="HAD-like"/>
    <property type="match status" value="1"/>
</dbReference>
<protein>
    <recommendedName>
        <fullName evidence="4">phosphoserine phosphatase</fullName>
        <ecNumber evidence="4">3.1.3.3</ecNumber>
    </recommendedName>
    <alternativeName>
        <fullName evidence="10">O-phosphoserine phosphohydrolase</fullName>
    </alternativeName>
</protein>
<dbReference type="GO" id="GO:0005737">
    <property type="term" value="C:cytoplasm"/>
    <property type="evidence" value="ECO:0007669"/>
    <property type="project" value="TreeGrafter"/>
</dbReference>